<gene>
    <name evidence="10" type="primary">nadA</name>
    <name evidence="12" type="ORF">FB468_0335</name>
</gene>
<dbReference type="InterPro" id="IPR023515">
    <property type="entry name" value="Quinolinate_synth_A_type3"/>
</dbReference>
<feature type="binding site" evidence="10">
    <location>
        <position position="178"/>
    </location>
    <ligand>
        <name>[4Fe-4S] cluster</name>
        <dbReference type="ChEBI" id="CHEBI:49883"/>
    </ligand>
</feature>
<comment type="catalytic activity">
    <reaction evidence="10">
        <text>iminosuccinate + dihydroxyacetone phosphate = quinolinate + phosphate + 2 H2O + H(+)</text>
        <dbReference type="Rhea" id="RHEA:25888"/>
        <dbReference type="ChEBI" id="CHEBI:15377"/>
        <dbReference type="ChEBI" id="CHEBI:15378"/>
        <dbReference type="ChEBI" id="CHEBI:29959"/>
        <dbReference type="ChEBI" id="CHEBI:43474"/>
        <dbReference type="ChEBI" id="CHEBI:57642"/>
        <dbReference type="ChEBI" id="CHEBI:77875"/>
        <dbReference type="EC" id="2.5.1.72"/>
    </reaction>
</comment>
<feature type="region of interest" description="Disordered" evidence="11">
    <location>
        <begin position="55"/>
        <end position="89"/>
    </location>
</feature>
<reference evidence="12 13" key="1">
    <citation type="submission" date="2019-06" db="EMBL/GenBank/DDBJ databases">
        <title>Sequencing the genomes of 1000 actinobacteria strains.</title>
        <authorList>
            <person name="Klenk H.-P."/>
        </authorList>
    </citation>
    <scope>NUCLEOTIDE SEQUENCE [LARGE SCALE GENOMIC DNA]</scope>
    <source>
        <strain evidence="12 13">DSM 8803</strain>
    </source>
</reference>
<feature type="binding site" evidence="10">
    <location>
        <position position="131"/>
    </location>
    <ligand>
        <name>iminosuccinate</name>
        <dbReference type="ChEBI" id="CHEBI:77875"/>
    </ligand>
</feature>
<accession>A0A542Y2P7</accession>
<comment type="function">
    <text evidence="10">Catalyzes the condensation of iminoaspartate with dihydroxyacetone phosphate to form quinolinate.</text>
</comment>
<dbReference type="SUPFAM" id="SSF142754">
    <property type="entry name" value="NadA-like"/>
    <property type="match status" value="1"/>
</dbReference>
<keyword evidence="3 10" id="KW-0004">4Fe-4S</keyword>
<dbReference type="EMBL" id="VFON01000001">
    <property type="protein sequence ID" value="TQL42345.1"/>
    <property type="molecule type" value="Genomic_DNA"/>
</dbReference>
<dbReference type="GO" id="GO:0046872">
    <property type="term" value="F:metal ion binding"/>
    <property type="evidence" value="ECO:0007669"/>
    <property type="project" value="UniProtKB-KW"/>
</dbReference>
<keyword evidence="5 10" id="KW-0662">Pyridine nucleotide biosynthesis</keyword>
<dbReference type="HAMAP" id="MF_00569">
    <property type="entry name" value="NadA_type3"/>
    <property type="match status" value="1"/>
</dbReference>
<keyword evidence="8 10" id="KW-0408">Iron</keyword>
<comment type="pathway">
    <text evidence="1 10">Cofactor biosynthesis; NAD(+) biosynthesis; quinolinate from iminoaspartate: step 1/1.</text>
</comment>
<evidence type="ECO:0000256" key="4">
    <source>
        <dbReference type="ARBA" id="ARBA00022490"/>
    </source>
</evidence>
<keyword evidence="4 10" id="KW-0963">Cytoplasm</keyword>
<proteinExistence type="inferred from homology"/>
<dbReference type="Proteomes" id="UP000319094">
    <property type="component" value="Unassembled WGS sequence"/>
</dbReference>
<dbReference type="EC" id="2.5.1.72" evidence="2 10"/>
<dbReference type="PANTHER" id="PTHR30573:SF0">
    <property type="entry name" value="QUINOLINATE SYNTHASE, CHLOROPLASTIC"/>
    <property type="match status" value="1"/>
</dbReference>
<dbReference type="Gene3D" id="3.40.50.10800">
    <property type="entry name" value="NadA-like"/>
    <property type="match status" value="3"/>
</dbReference>
<dbReference type="InterPro" id="IPR036094">
    <property type="entry name" value="NadA_sf"/>
</dbReference>
<comment type="cofactor">
    <cofactor evidence="10">
        <name>[4Fe-4S] cluster</name>
        <dbReference type="ChEBI" id="CHEBI:49883"/>
    </cofactor>
    <text evidence="10">Binds 1 [4Fe-4S] cluster per subunit.</text>
</comment>
<comment type="subcellular location">
    <subcellularLocation>
        <location evidence="10">Cytoplasm</location>
    </subcellularLocation>
</comment>
<dbReference type="GO" id="GO:0005829">
    <property type="term" value="C:cytosol"/>
    <property type="evidence" value="ECO:0007669"/>
    <property type="project" value="TreeGrafter"/>
</dbReference>
<dbReference type="UniPathway" id="UPA00253">
    <property type="reaction ID" value="UER00327"/>
</dbReference>
<keyword evidence="13" id="KW-1185">Reference proteome</keyword>
<feature type="region of interest" description="Disordered" evidence="11">
    <location>
        <begin position="1"/>
        <end position="42"/>
    </location>
</feature>
<evidence type="ECO:0000256" key="5">
    <source>
        <dbReference type="ARBA" id="ARBA00022642"/>
    </source>
</evidence>
<keyword evidence="6 10" id="KW-0808">Transferase</keyword>
<feature type="binding site" evidence="10">
    <location>
        <position position="349"/>
    </location>
    <ligand>
        <name>iminosuccinate</name>
        <dbReference type="ChEBI" id="CHEBI:77875"/>
    </ligand>
</feature>
<comment type="similarity">
    <text evidence="10">Belongs to the quinolinate synthase family. Type 3 subfamily.</text>
</comment>
<evidence type="ECO:0000256" key="10">
    <source>
        <dbReference type="HAMAP-Rule" id="MF_00569"/>
    </source>
</evidence>
<keyword evidence="9 10" id="KW-0411">Iron-sulfur</keyword>
<dbReference type="RefSeq" id="WP_141885813.1">
    <property type="nucleotide sequence ID" value="NZ_BAAAUY010000007.1"/>
</dbReference>
<dbReference type="NCBIfam" id="NF006883">
    <property type="entry name" value="PRK09375.2-4"/>
    <property type="match status" value="1"/>
</dbReference>
<dbReference type="Pfam" id="PF02445">
    <property type="entry name" value="NadA"/>
    <property type="match status" value="1"/>
</dbReference>
<dbReference type="PANTHER" id="PTHR30573">
    <property type="entry name" value="QUINOLINATE SYNTHETASE A"/>
    <property type="match status" value="1"/>
</dbReference>
<evidence type="ECO:0000313" key="12">
    <source>
        <dbReference type="EMBL" id="TQL42345.1"/>
    </source>
</evidence>
<feature type="binding site" evidence="10">
    <location>
        <position position="396"/>
    </location>
    <ligand>
        <name>[4Fe-4S] cluster</name>
        <dbReference type="ChEBI" id="CHEBI:49883"/>
    </ligand>
</feature>
<organism evidence="12 13">
    <name type="scientific">Leucobacter komagatae</name>
    <dbReference type="NCBI Taxonomy" id="55969"/>
    <lineage>
        <taxon>Bacteria</taxon>
        <taxon>Bacillati</taxon>
        <taxon>Actinomycetota</taxon>
        <taxon>Actinomycetes</taxon>
        <taxon>Micrococcales</taxon>
        <taxon>Microbacteriaceae</taxon>
        <taxon>Leucobacter</taxon>
    </lineage>
</organism>
<dbReference type="NCBIfam" id="NF006884">
    <property type="entry name" value="PRK09375.2-5"/>
    <property type="match status" value="1"/>
</dbReference>
<feature type="compositionally biased region" description="Basic and acidic residues" evidence="11">
    <location>
        <begin position="1"/>
        <end position="23"/>
    </location>
</feature>
<dbReference type="GO" id="GO:0051539">
    <property type="term" value="F:4 iron, 4 sulfur cluster binding"/>
    <property type="evidence" value="ECO:0007669"/>
    <property type="project" value="UniProtKB-KW"/>
</dbReference>
<evidence type="ECO:0000256" key="3">
    <source>
        <dbReference type="ARBA" id="ARBA00022485"/>
    </source>
</evidence>
<sequence>MSSVHELIRGAVAREAENAERSGRPTSAPHRKPIALRATGKVSSCGTELADDPWAIDTKPGYGPGASVEDVIPGTAPRQGPLPERYTSASDEQLDEWITAAKAELGDRVRILGHFYQRDEIVKYADFVGDSFMLAQAAKQHPEAESFVFCGVHFMAETADILSGSEQSVILPNLAAGCSMADMATIEQVEACWSELTAALGPAGEGELQPVIPVTYMNSSAAIKAFCGRNGGIVCTSSNARTVLEWAFERGQRVVFFPDQHLGRNTAKAMGISEDLMPLWRPHLALGGNTAEQLRDSKVILWNGFCSVHKRFTVAQIEQARAEYPGVRVIVHPECPAPVVEAADGAGSTEYIRKEVEAAAPGSVLAIGTEINLVNRLQQQRPDLTIFCLDPVVCPCSTMYRIHPAYLAWTLESLLAGQVPNQISVSESVAGDSRIALERMLAAKP</sequence>
<evidence type="ECO:0000256" key="2">
    <source>
        <dbReference type="ARBA" id="ARBA00012669"/>
    </source>
</evidence>
<name>A0A542Y2P7_9MICO</name>
<feature type="binding site" evidence="10">
    <location>
        <position position="114"/>
    </location>
    <ligand>
        <name>iminosuccinate</name>
        <dbReference type="ChEBI" id="CHEBI:77875"/>
    </ligand>
</feature>
<dbReference type="AlphaFoldDB" id="A0A542Y2P7"/>
<evidence type="ECO:0000313" key="13">
    <source>
        <dbReference type="Proteomes" id="UP000319094"/>
    </source>
</evidence>
<evidence type="ECO:0000256" key="11">
    <source>
        <dbReference type="SAM" id="MobiDB-lite"/>
    </source>
</evidence>
<evidence type="ECO:0000256" key="8">
    <source>
        <dbReference type="ARBA" id="ARBA00023004"/>
    </source>
</evidence>
<dbReference type="InterPro" id="IPR003473">
    <property type="entry name" value="NadA"/>
</dbReference>
<evidence type="ECO:0000256" key="1">
    <source>
        <dbReference type="ARBA" id="ARBA00005065"/>
    </source>
</evidence>
<protein>
    <recommendedName>
        <fullName evidence="2 10">Quinolinate synthase</fullName>
        <ecNumber evidence="2 10">2.5.1.72</ecNumber>
    </recommendedName>
</protein>
<dbReference type="OrthoDB" id="9801204at2"/>
<feature type="binding site" evidence="10">
    <location>
        <begin position="332"/>
        <end position="334"/>
    </location>
    <ligand>
        <name>iminosuccinate</name>
        <dbReference type="ChEBI" id="CHEBI:77875"/>
    </ligand>
</feature>
<feature type="binding site" evidence="10">
    <location>
        <position position="306"/>
    </location>
    <ligand>
        <name>[4Fe-4S] cluster</name>
        <dbReference type="ChEBI" id="CHEBI:49883"/>
    </ligand>
</feature>
<dbReference type="NCBIfam" id="TIGR00550">
    <property type="entry name" value="nadA"/>
    <property type="match status" value="1"/>
</dbReference>
<feature type="binding site" evidence="10">
    <location>
        <position position="237"/>
    </location>
    <ligand>
        <name>iminosuccinate</name>
        <dbReference type="ChEBI" id="CHEBI:77875"/>
    </ligand>
</feature>
<comment type="caution">
    <text evidence="12">The sequence shown here is derived from an EMBL/GenBank/DDBJ whole genome shotgun (WGS) entry which is preliminary data.</text>
</comment>
<dbReference type="GO" id="GO:0034628">
    <property type="term" value="P:'de novo' NAD+ biosynthetic process from L-aspartate"/>
    <property type="evidence" value="ECO:0007669"/>
    <property type="project" value="TreeGrafter"/>
</dbReference>
<feature type="binding site" evidence="10">
    <location>
        <begin position="216"/>
        <end position="218"/>
    </location>
    <ligand>
        <name>iminosuccinate</name>
        <dbReference type="ChEBI" id="CHEBI:77875"/>
    </ligand>
</feature>
<dbReference type="GO" id="GO:0008987">
    <property type="term" value="F:quinolinate synthetase A activity"/>
    <property type="evidence" value="ECO:0007669"/>
    <property type="project" value="UniProtKB-UniRule"/>
</dbReference>
<evidence type="ECO:0000256" key="9">
    <source>
        <dbReference type="ARBA" id="ARBA00023014"/>
    </source>
</evidence>
<evidence type="ECO:0000256" key="6">
    <source>
        <dbReference type="ARBA" id="ARBA00022679"/>
    </source>
</evidence>
<keyword evidence="7 10" id="KW-0479">Metal-binding</keyword>
<evidence type="ECO:0000256" key="7">
    <source>
        <dbReference type="ARBA" id="ARBA00022723"/>
    </source>
</evidence>